<evidence type="ECO:0000313" key="2">
    <source>
        <dbReference type="Proteomes" id="UP000230066"/>
    </source>
</evidence>
<evidence type="ECO:0000313" key="1">
    <source>
        <dbReference type="EMBL" id="THD18475.1"/>
    </source>
</evidence>
<dbReference type="Proteomes" id="UP000230066">
    <property type="component" value="Unassembled WGS sequence"/>
</dbReference>
<accession>A0A4E0QTP4</accession>
<organism evidence="1 2">
    <name type="scientific">Fasciola hepatica</name>
    <name type="common">Liver fluke</name>
    <dbReference type="NCBI Taxonomy" id="6192"/>
    <lineage>
        <taxon>Eukaryota</taxon>
        <taxon>Metazoa</taxon>
        <taxon>Spiralia</taxon>
        <taxon>Lophotrochozoa</taxon>
        <taxon>Platyhelminthes</taxon>
        <taxon>Trematoda</taxon>
        <taxon>Digenea</taxon>
        <taxon>Plagiorchiida</taxon>
        <taxon>Echinostomata</taxon>
        <taxon>Echinostomatoidea</taxon>
        <taxon>Fasciolidae</taxon>
        <taxon>Fasciola</taxon>
    </lineage>
</organism>
<dbReference type="AlphaFoldDB" id="A0A4E0QTP4"/>
<dbReference type="EMBL" id="JXXN02011190">
    <property type="protein sequence ID" value="THD18475.1"/>
    <property type="molecule type" value="Genomic_DNA"/>
</dbReference>
<name>A0A4E0QTP4_FASHE</name>
<sequence length="229" mass="26469">MGSKGKVKKLSQKQRAYKEVVKARISTSTPPVQYTRRLKTRKQKKLKVIAAVHGWKGLVDNPPKDDSQFIPYSFKEMIRLKELNGKQPRPLYRSEGSFSCIFILICPTMGSKGKVKKLSQKQRAYKEVVKARISTSTPPVQYTRRLKTRKQKKLKVIAAVHGWKGLVDNPPKDDSQFIPYSFKEMIRLKELNGKQPRPLYRSGEVIRQIHTSVRRRFLIHTCFTAMVLS</sequence>
<comment type="caution">
    <text evidence="1">The sequence shown here is derived from an EMBL/GenBank/DDBJ whole genome shotgun (WGS) entry which is preliminary data.</text>
</comment>
<gene>
    <name evidence="1" type="ORF">D915_011028</name>
</gene>
<protein>
    <submittedName>
        <fullName evidence="1">Uncharacterized protein</fullName>
    </submittedName>
</protein>
<reference evidence="1" key="1">
    <citation type="submission" date="2019-03" db="EMBL/GenBank/DDBJ databases">
        <title>Improved annotation for the trematode Fasciola hepatica.</title>
        <authorList>
            <person name="Choi Y.-J."/>
            <person name="Martin J."/>
            <person name="Mitreva M."/>
        </authorList>
    </citation>
    <scope>NUCLEOTIDE SEQUENCE [LARGE SCALE GENOMIC DNA]</scope>
</reference>
<keyword evidence="2" id="KW-1185">Reference proteome</keyword>
<proteinExistence type="predicted"/>